<dbReference type="GO" id="GO:0044331">
    <property type="term" value="P:cell-cell adhesion mediated by cadherin"/>
    <property type="evidence" value="ECO:0007669"/>
    <property type="project" value="TreeGrafter"/>
</dbReference>
<dbReference type="GO" id="GO:0005912">
    <property type="term" value="C:adherens junction"/>
    <property type="evidence" value="ECO:0007669"/>
    <property type="project" value="TreeGrafter"/>
</dbReference>
<feature type="chain" id="PRO_5041722964" description="Cadherin domain-containing protein" evidence="8">
    <location>
        <begin position="26"/>
        <end position="722"/>
    </location>
</feature>
<dbReference type="GO" id="GO:0007043">
    <property type="term" value="P:cell-cell junction assembly"/>
    <property type="evidence" value="ECO:0007669"/>
    <property type="project" value="TreeGrafter"/>
</dbReference>
<dbReference type="CDD" id="cd11304">
    <property type="entry name" value="Cadherin_repeat"/>
    <property type="match status" value="2"/>
</dbReference>
<comment type="subcellular location">
    <subcellularLocation>
        <location evidence="1">Membrane</location>
    </subcellularLocation>
</comment>
<dbReference type="GO" id="GO:0016477">
    <property type="term" value="P:cell migration"/>
    <property type="evidence" value="ECO:0007669"/>
    <property type="project" value="TreeGrafter"/>
</dbReference>
<dbReference type="GO" id="GO:0008013">
    <property type="term" value="F:beta-catenin binding"/>
    <property type="evidence" value="ECO:0007669"/>
    <property type="project" value="TreeGrafter"/>
</dbReference>
<gene>
    <name evidence="10" type="ORF">Q7C36_015397</name>
</gene>
<organism evidence="10 11">
    <name type="scientific">Tachysurus vachellii</name>
    <name type="common">Darkbarbel catfish</name>
    <name type="synonym">Pelteobagrus vachellii</name>
    <dbReference type="NCBI Taxonomy" id="175792"/>
    <lineage>
        <taxon>Eukaryota</taxon>
        <taxon>Metazoa</taxon>
        <taxon>Chordata</taxon>
        <taxon>Craniata</taxon>
        <taxon>Vertebrata</taxon>
        <taxon>Euteleostomi</taxon>
        <taxon>Actinopterygii</taxon>
        <taxon>Neopterygii</taxon>
        <taxon>Teleostei</taxon>
        <taxon>Ostariophysi</taxon>
        <taxon>Siluriformes</taxon>
        <taxon>Bagridae</taxon>
        <taxon>Tachysurus</taxon>
    </lineage>
</organism>
<keyword evidence="11" id="KW-1185">Reference proteome</keyword>
<dbReference type="Proteomes" id="UP001187315">
    <property type="component" value="Unassembled WGS sequence"/>
</dbReference>
<dbReference type="PROSITE" id="PS50268">
    <property type="entry name" value="CADHERIN_2"/>
    <property type="match status" value="3"/>
</dbReference>
<sequence length="722" mass="78939">MDLKHLISLKILFFLLAVLIINTSAQICSAPPAVEFKENNTIGETVTTISIQEGVSLNIAENPHNAFGINGSLLVANIVLDYEILPVGGGLTIEIICMKNGSDPLNIRVFVFVININDNPPVFAQNLYTLKVDELSKVGTPVGTIVATDLDKDRLYYRLESPMGEFGLQTDFNPEILVKKVLDYDTVKEVTLNLIAQDTALSSTETISHTAKTTVIVIIVDINNRPPWFQPCTEFDNGATRICLSSGYTGNVKLNEQTAGALTLKPGPVYATDGDKGRNEPIRYTIIEGNINEAFIINQQSGNITMQKPVSVAGNIKLTVMAYELENRDQFVTTTVTLQVVTSSKHPPQFVKPKYEGFISEDVGVGSLVLESMSTNIPLQLQATDADFSDGVNPDIKFEIPADSDFNITPEGFIIMRRAASPGNVNLQISVVDVTNGESSTASLSVEVTAGVTTDMPTTTNSPTSTAMNTTMATSTSKTTDMAIDITTDIVTQLTSSPYTEGVPLPSGDFRTEDMIALGVSLAVALLLCFVVIGFLAYTLRRFKSDWKKLSEASIFQSSLSRGSGGPKDGVQYTNEDFQGDEDMDSVTSKEAAELPLPRGPELSRSIPETQHSVPIKSSDDISTLPTDSSSQNALDNTDNEKEVKPILTKERRMEEGYKAVWFKEDVNPNDKEEVVISERDQNFNHDDDDSDYDFDEENVVVDDDDDDDEEEKENDSNFAKL</sequence>
<feature type="compositionally biased region" description="Basic and acidic residues" evidence="6">
    <location>
        <begin position="639"/>
        <end position="649"/>
    </location>
</feature>
<evidence type="ECO:0000256" key="8">
    <source>
        <dbReference type="SAM" id="SignalP"/>
    </source>
</evidence>
<feature type="signal peptide" evidence="8">
    <location>
        <begin position="1"/>
        <end position="25"/>
    </location>
</feature>
<evidence type="ECO:0000259" key="9">
    <source>
        <dbReference type="PROSITE" id="PS50268"/>
    </source>
</evidence>
<dbReference type="PRINTS" id="PR00205">
    <property type="entry name" value="CADHERIN"/>
</dbReference>
<reference evidence="10" key="1">
    <citation type="submission" date="2023-08" db="EMBL/GenBank/DDBJ databases">
        <title>Pelteobagrus vachellii genome.</title>
        <authorList>
            <person name="Liu H."/>
        </authorList>
    </citation>
    <scope>NUCLEOTIDE SEQUENCE</scope>
    <source>
        <strain evidence="10">PRFRI_2022a</strain>
        <tissue evidence="10">Muscle</tissue>
    </source>
</reference>
<keyword evidence="7" id="KW-1133">Transmembrane helix</keyword>
<dbReference type="PANTHER" id="PTHR24027:SF414">
    <property type="entry name" value="CADHERIN-RELATED FAMILY MEMBER 5 ISOFORM X1"/>
    <property type="match status" value="1"/>
</dbReference>
<feature type="region of interest" description="Disordered" evidence="6">
    <location>
        <begin position="558"/>
        <end position="649"/>
    </location>
</feature>
<feature type="domain" description="Cadherin" evidence="9">
    <location>
        <begin position="124"/>
        <end position="229"/>
    </location>
</feature>
<dbReference type="InterPro" id="IPR002126">
    <property type="entry name" value="Cadherin-like_dom"/>
</dbReference>
<dbReference type="GO" id="GO:0045296">
    <property type="term" value="F:cadherin binding"/>
    <property type="evidence" value="ECO:0007669"/>
    <property type="project" value="TreeGrafter"/>
</dbReference>
<dbReference type="GO" id="GO:0016342">
    <property type="term" value="C:catenin complex"/>
    <property type="evidence" value="ECO:0007669"/>
    <property type="project" value="TreeGrafter"/>
</dbReference>
<dbReference type="SUPFAM" id="SSF49313">
    <property type="entry name" value="Cadherin-like"/>
    <property type="match status" value="3"/>
</dbReference>
<dbReference type="GO" id="GO:0000902">
    <property type="term" value="P:cell morphogenesis"/>
    <property type="evidence" value="ECO:0007669"/>
    <property type="project" value="TreeGrafter"/>
</dbReference>
<feature type="compositionally biased region" description="Basic and acidic residues" evidence="6">
    <location>
        <begin position="676"/>
        <end position="686"/>
    </location>
</feature>
<dbReference type="Gene3D" id="2.60.40.60">
    <property type="entry name" value="Cadherins"/>
    <property type="match status" value="4"/>
</dbReference>
<dbReference type="GO" id="GO:0007156">
    <property type="term" value="P:homophilic cell adhesion via plasma membrane adhesion molecules"/>
    <property type="evidence" value="ECO:0007669"/>
    <property type="project" value="InterPro"/>
</dbReference>
<evidence type="ECO:0000256" key="6">
    <source>
        <dbReference type="SAM" id="MobiDB-lite"/>
    </source>
</evidence>
<dbReference type="GO" id="GO:0034332">
    <property type="term" value="P:adherens junction organization"/>
    <property type="evidence" value="ECO:0007669"/>
    <property type="project" value="TreeGrafter"/>
</dbReference>
<keyword evidence="2" id="KW-0677">Repeat</keyword>
<dbReference type="AlphaFoldDB" id="A0AA88MC00"/>
<keyword evidence="4 7" id="KW-0472">Membrane</keyword>
<evidence type="ECO:0000256" key="3">
    <source>
        <dbReference type="ARBA" id="ARBA00022837"/>
    </source>
</evidence>
<dbReference type="Pfam" id="PF00028">
    <property type="entry name" value="Cadherin"/>
    <property type="match status" value="1"/>
</dbReference>
<dbReference type="EMBL" id="JAVHJS010000015">
    <property type="protein sequence ID" value="KAK2834696.1"/>
    <property type="molecule type" value="Genomic_DNA"/>
</dbReference>
<evidence type="ECO:0000313" key="10">
    <source>
        <dbReference type="EMBL" id="KAK2834696.1"/>
    </source>
</evidence>
<dbReference type="InterPro" id="IPR015919">
    <property type="entry name" value="Cadherin-like_sf"/>
</dbReference>
<evidence type="ECO:0000256" key="1">
    <source>
        <dbReference type="ARBA" id="ARBA00004370"/>
    </source>
</evidence>
<keyword evidence="8" id="KW-0732">Signal</keyword>
<feature type="domain" description="Cadherin" evidence="9">
    <location>
        <begin position="246"/>
        <end position="350"/>
    </location>
</feature>
<evidence type="ECO:0000256" key="4">
    <source>
        <dbReference type="ARBA" id="ARBA00023136"/>
    </source>
</evidence>
<accession>A0AA88MC00</accession>
<keyword evidence="3 5" id="KW-0106">Calcium</keyword>
<feature type="domain" description="Cadherin" evidence="9">
    <location>
        <begin position="351"/>
        <end position="459"/>
    </location>
</feature>
<name>A0AA88MC00_TACVA</name>
<dbReference type="GO" id="GO:0005509">
    <property type="term" value="F:calcium ion binding"/>
    <property type="evidence" value="ECO:0007669"/>
    <property type="project" value="UniProtKB-UniRule"/>
</dbReference>
<evidence type="ECO:0000313" key="11">
    <source>
        <dbReference type="Proteomes" id="UP001187315"/>
    </source>
</evidence>
<comment type="caution">
    <text evidence="10">The sequence shown here is derived from an EMBL/GenBank/DDBJ whole genome shotgun (WGS) entry which is preliminary data.</text>
</comment>
<feature type="compositionally biased region" description="Polar residues" evidence="6">
    <location>
        <begin position="621"/>
        <end position="637"/>
    </location>
</feature>
<feature type="compositionally biased region" description="Acidic residues" evidence="6">
    <location>
        <begin position="687"/>
        <end position="714"/>
    </location>
</feature>
<dbReference type="PANTHER" id="PTHR24027">
    <property type="entry name" value="CADHERIN-23"/>
    <property type="match status" value="1"/>
</dbReference>
<evidence type="ECO:0000256" key="2">
    <source>
        <dbReference type="ARBA" id="ARBA00022737"/>
    </source>
</evidence>
<dbReference type="SMART" id="SM00112">
    <property type="entry name" value="CA"/>
    <property type="match status" value="3"/>
</dbReference>
<protein>
    <recommendedName>
        <fullName evidence="9">Cadherin domain-containing protein</fullName>
    </recommendedName>
</protein>
<keyword evidence="7" id="KW-0812">Transmembrane</keyword>
<dbReference type="GO" id="GO:0016339">
    <property type="term" value="P:calcium-dependent cell-cell adhesion via plasma membrane cell adhesion molecules"/>
    <property type="evidence" value="ECO:0007669"/>
    <property type="project" value="TreeGrafter"/>
</dbReference>
<dbReference type="InterPro" id="IPR039808">
    <property type="entry name" value="Cadherin"/>
</dbReference>
<evidence type="ECO:0000256" key="5">
    <source>
        <dbReference type="PROSITE-ProRule" id="PRU00043"/>
    </source>
</evidence>
<feature type="transmembrane region" description="Helical" evidence="7">
    <location>
        <begin position="515"/>
        <end position="540"/>
    </location>
</feature>
<feature type="region of interest" description="Disordered" evidence="6">
    <location>
        <begin position="676"/>
        <end position="722"/>
    </location>
</feature>
<proteinExistence type="predicted"/>
<evidence type="ECO:0000256" key="7">
    <source>
        <dbReference type="SAM" id="Phobius"/>
    </source>
</evidence>